<dbReference type="CDD" id="cd13440">
    <property type="entry name" value="CamS_repeat_2"/>
    <property type="match status" value="1"/>
</dbReference>
<dbReference type="PROSITE" id="PS51257">
    <property type="entry name" value="PROKAR_LIPOPROTEIN"/>
    <property type="match status" value="1"/>
</dbReference>
<dbReference type="AlphaFoldDB" id="A0A0R2FLP1"/>
<accession>A0A0R2FLP1</accession>
<dbReference type="Proteomes" id="UP000051645">
    <property type="component" value="Unassembled WGS sequence"/>
</dbReference>
<evidence type="ECO:0000313" key="2">
    <source>
        <dbReference type="EMBL" id="KRN27269.1"/>
    </source>
</evidence>
<organism evidence="2 5">
    <name type="scientific">Lactobacillus selangorensis</name>
    <dbReference type="NCBI Taxonomy" id="81857"/>
    <lineage>
        <taxon>Bacteria</taxon>
        <taxon>Bacillati</taxon>
        <taxon>Bacillota</taxon>
        <taxon>Bacilli</taxon>
        <taxon>Lactobacillales</taxon>
        <taxon>Lactobacillaceae</taxon>
        <taxon>Lactobacillus</taxon>
    </lineage>
</organism>
<feature type="region of interest" description="Disordered" evidence="1">
    <location>
        <begin position="31"/>
        <end position="50"/>
    </location>
</feature>
<dbReference type="Gene3D" id="3.10.570.10">
    <property type="entry name" value="sex pheromone staph- cam373 precursor domain"/>
    <property type="match status" value="1"/>
</dbReference>
<feature type="region of interest" description="Disordered" evidence="1">
    <location>
        <begin position="121"/>
        <end position="144"/>
    </location>
</feature>
<dbReference type="Proteomes" id="UP000051751">
    <property type="component" value="Unassembled WGS sequence"/>
</dbReference>
<dbReference type="InterPro" id="IPR011426">
    <property type="entry name" value="CamS"/>
</dbReference>
<protein>
    <submittedName>
        <fullName evidence="2">Lipoprotein</fullName>
    </submittedName>
</protein>
<dbReference type="EMBL" id="JQAT01000010">
    <property type="protein sequence ID" value="KRN27269.1"/>
    <property type="molecule type" value="Genomic_DNA"/>
</dbReference>
<feature type="compositionally biased region" description="Polar residues" evidence="1">
    <location>
        <begin position="123"/>
        <end position="144"/>
    </location>
</feature>
<dbReference type="Pfam" id="PF07537">
    <property type="entry name" value="CamS"/>
    <property type="match status" value="1"/>
</dbReference>
<dbReference type="EMBL" id="JQAZ01000010">
    <property type="protein sequence ID" value="KRN29948.1"/>
    <property type="molecule type" value="Genomic_DNA"/>
</dbReference>
<gene>
    <name evidence="2" type="ORF">IV38_GL000674</name>
    <name evidence="3" type="ORF">IV40_GL000547</name>
</gene>
<evidence type="ECO:0000313" key="4">
    <source>
        <dbReference type="Proteomes" id="UP000051645"/>
    </source>
</evidence>
<sequence>MRSKRLYVFLGTVMASILLLAGCGNLKNSNISSSGTKSTTTKSGYQTTGQSNSSMYEGLIENGKYKTSAARGLTVSQDSNTYNVKSFESGLLTLSKKEFSTQDYIFQEGQKITKTMGEAWLGRQSSSDPNGLNPKSNGKTGETTRNPIYIQQIEEQDFVQQNGSKYNLGGISVGIGLNKTDYYTKKAYGSTYQTDIPTDTMVAKGKEAANKVVKRLRAKKSVGNDVPILIGLYQLAPQDSLVGGTYIYYGVAAKGSDKITSWHKLNEANYSLPAVEDEKTGSSGDATAFSNFKTNIQSFFPNLSGVTAQTHYEDGKLKGMNITINTQFYGETEIMSFTQYVATAANKYLPSGVDIEINIKTVQGEQAFLARTATQKKFYSHVFGSY</sequence>
<dbReference type="CDD" id="cd13441">
    <property type="entry name" value="CamS_repeat_1"/>
    <property type="match status" value="1"/>
</dbReference>
<name>A0A0R2FLP1_9LACO</name>
<feature type="compositionally biased region" description="Low complexity" evidence="1">
    <location>
        <begin position="32"/>
        <end position="50"/>
    </location>
</feature>
<keyword evidence="2" id="KW-0449">Lipoprotein</keyword>
<dbReference type="PATRIC" id="fig|81857.3.peg.678"/>
<keyword evidence="4" id="KW-1185">Reference proteome</keyword>
<reference evidence="4 5" key="1">
    <citation type="journal article" date="2015" name="Genome Announc.">
        <title>Expanding the biotechnology potential of lactobacilli through comparative genomics of 213 strains and associated genera.</title>
        <authorList>
            <person name="Sun Z."/>
            <person name="Harris H.M."/>
            <person name="McCann A."/>
            <person name="Guo C."/>
            <person name="Argimon S."/>
            <person name="Zhang W."/>
            <person name="Yang X."/>
            <person name="Jeffery I.B."/>
            <person name="Cooney J.C."/>
            <person name="Kagawa T.F."/>
            <person name="Liu W."/>
            <person name="Song Y."/>
            <person name="Salvetti E."/>
            <person name="Wrobel A."/>
            <person name="Rasinkangas P."/>
            <person name="Parkhill J."/>
            <person name="Rea M.C."/>
            <person name="O'Sullivan O."/>
            <person name="Ritari J."/>
            <person name="Douillard F.P."/>
            <person name="Paul Ross R."/>
            <person name="Yang R."/>
            <person name="Briner A.E."/>
            <person name="Felis G.E."/>
            <person name="de Vos W.M."/>
            <person name="Barrangou R."/>
            <person name="Klaenhammer T.R."/>
            <person name="Caufield P.W."/>
            <person name="Cui Y."/>
            <person name="Zhang H."/>
            <person name="O'Toole P.W."/>
        </authorList>
    </citation>
    <scope>NUCLEOTIDE SEQUENCE [LARGE SCALE GENOMIC DNA]</scope>
    <source>
        <strain evidence="2 5">ATCC BAA-66</strain>
        <strain evidence="3 4">DSM 13344</strain>
    </source>
</reference>
<dbReference type="PIRSF" id="PIRSF012509">
    <property type="entry name" value="CamS"/>
    <property type="match status" value="1"/>
</dbReference>
<comment type="caution">
    <text evidence="2">The sequence shown here is derived from an EMBL/GenBank/DDBJ whole genome shotgun (WGS) entry which is preliminary data.</text>
</comment>
<evidence type="ECO:0000256" key="1">
    <source>
        <dbReference type="SAM" id="MobiDB-lite"/>
    </source>
</evidence>
<evidence type="ECO:0000313" key="5">
    <source>
        <dbReference type="Proteomes" id="UP000051751"/>
    </source>
</evidence>
<evidence type="ECO:0000313" key="3">
    <source>
        <dbReference type="EMBL" id="KRN29948.1"/>
    </source>
</evidence>
<dbReference type="STRING" id="81857.IV38_GL000674"/>
<proteinExistence type="predicted"/>